<feature type="compositionally biased region" description="Low complexity" evidence="1">
    <location>
        <begin position="412"/>
        <end position="432"/>
    </location>
</feature>
<name>A0A8J4XZR4_CHIOP</name>
<evidence type="ECO:0000256" key="1">
    <source>
        <dbReference type="SAM" id="MobiDB-lite"/>
    </source>
</evidence>
<comment type="caution">
    <text evidence="2">The sequence shown here is derived from an EMBL/GenBank/DDBJ whole genome shotgun (WGS) entry which is preliminary data.</text>
</comment>
<sequence length="460" mass="48942">MSDASEVWWGYQSSDGRSRFRAVVRGGAQTHIRRQGACCPSSFLLRNRNPIPDGRLLCFEMDNMVPRSTVLARQGTSIIRPSVVRFRSNLRPGGPFPTLSSVLPGSCRSGEFLGRRTVLASEGRVGRVASFHPGSALRLSVGVGHSGVDLFASPTASANYRLFDERDRNSCGRPGRTHERLTRFPSGTTFRGAVPLSSLVPLPKVLVRNERQDHRSNRNPAFRACLLGTLAHPLCQVSALRCYLDASEPGVRPGSSCSANPVSVPSLTTMGDLPAGSGAVIESGVSGSTPRAPMTFRGVAASLASSATNHSLERVGKGDSGVRLGVLRGSLPVPLRSRNFPCVALGTASVLRGWVVARRASHWTSPLDSGEGEAGFDGWSGQEAERTVCDVKALSHVAVNRRQKEKRVVELESSWSESSSPANAANTSTSSSDAGVASPPKRLRTRGTKSVLSPDLVGPL</sequence>
<feature type="region of interest" description="Disordered" evidence="1">
    <location>
        <begin position="412"/>
        <end position="460"/>
    </location>
</feature>
<dbReference type="OrthoDB" id="7462124at2759"/>
<accession>A0A8J4XZR4</accession>
<dbReference type="Proteomes" id="UP000770661">
    <property type="component" value="Unassembled WGS sequence"/>
</dbReference>
<reference evidence="2" key="1">
    <citation type="submission" date="2020-07" db="EMBL/GenBank/DDBJ databases">
        <title>The High-quality genome of the commercially important snow crab, Chionoecetes opilio.</title>
        <authorList>
            <person name="Jeong J.-H."/>
            <person name="Ryu S."/>
        </authorList>
    </citation>
    <scope>NUCLEOTIDE SEQUENCE</scope>
    <source>
        <strain evidence="2">MADBK_172401_WGS</strain>
        <tissue evidence="2">Digestive gland</tissue>
    </source>
</reference>
<dbReference type="AlphaFoldDB" id="A0A8J4XZR4"/>
<proteinExistence type="predicted"/>
<protein>
    <submittedName>
        <fullName evidence="2">Uncharacterized protein</fullName>
    </submittedName>
</protein>
<evidence type="ECO:0000313" key="2">
    <source>
        <dbReference type="EMBL" id="KAG0718298.1"/>
    </source>
</evidence>
<dbReference type="EMBL" id="JACEEZ010016255">
    <property type="protein sequence ID" value="KAG0718298.1"/>
    <property type="molecule type" value="Genomic_DNA"/>
</dbReference>
<keyword evidence="3" id="KW-1185">Reference proteome</keyword>
<organism evidence="2 3">
    <name type="scientific">Chionoecetes opilio</name>
    <name type="common">Atlantic snow crab</name>
    <name type="synonym">Cancer opilio</name>
    <dbReference type="NCBI Taxonomy" id="41210"/>
    <lineage>
        <taxon>Eukaryota</taxon>
        <taxon>Metazoa</taxon>
        <taxon>Ecdysozoa</taxon>
        <taxon>Arthropoda</taxon>
        <taxon>Crustacea</taxon>
        <taxon>Multicrustacea</taxon>
        <taxon>Malacostraca</taxon>
        <taxon>Eumalacostraca</taxon>
        <taxon>Eucarida</taxon>
        <taxon>Decapoda</taxon>
        <taxon>Pleocyemata</taxon>
        <taxon>Brachyura</taxon>
        <taxon>Eubrachyura</taxon>
        <taxon>Majoidea</taxon>
        <taxon>Majidae</taxon>
        <taxon>Chionoecetes</taxon>
    </lineage>
</organism>
<evidence type="ECO:0000313" key="3">
    <source>
        <dbReference type="Proteomes" id="UP000770661"/>
    </source>
</evidence>
<gene>
    <name evidence="2" type="ORF">GWK47_052678</name>
</gene>